<name>A0A3Q7GUC3_SOLLC</name>
<dbReference type="Proteomes" id="UP000004994">
    <property type="component" value="Chromosome 4"/>
</dbReference>
<organism evidence="2">
    <name type="scientific">Solanum lycopersicum</name>
    <name type="common">Tomato</name>
    <name type="synonym">Lycopersicon esculentum</name>
    <dbReference type="NCBI Taxonomy" id="4081"/>
    <lineage>
        <taxon>Eukaryota</taxon>
        <taxon>Viridiplantae</taxon>
        <taxon>Streptophyta</taxon>
        <taxon>Embryophyta</taxon>
        <taxon>Tracheophyta</taxon>
        <taxon>Spermatophyta</taxon>
        <taxon>Magnoliopsida</taxon>
        <taxon>eudicotyledons</taxon>
        <taxon>Gunneridae</taxon>
        <taxon>Pentapetalae</taxon>
        <taxon>asterids</taxon>
        <taxon>lamiids</taxon>
        <taxon>Solanales</taxon>
        <taxon>Solanaceae</taxon>
        <taxon>Solanoideae</taxon>
        <taxon>Solaneae</taxon>
        <taxon>Solanum</taxon>
        <taxon>Solanum subgen. Lycopersicon</taxon>
    </lineage>
</organism>
<sequence length="448" mass="51744">MMENNNIKSPSTKEMIPGYLYNHQTKEFYNLTYAREQPESSARFGGSFRWFLFKEFSSRFASKIKIDEVILRWCYEIRGQRKSAIIIPEMDYNVGWSDLADKIIRSLVNPAFRKFVTQGKSFMDAANIQKWPCCLVGTFNDPYSSSPNPTVIHQSSLKRWKMTAGLHVLQLTHNQMMFKSPSRQEAERIIMGECGYIDADEDTKILRNRVGPKKTTLGQLKAKALLWQKTSDQAYVLKNEQPIDPNIKSAEDPRSGPKSSNANLGQLKAKARLQQKFSDHLYYSRRKKGNLHLNKRSGRLLGQPKPNLQWQRHKSFLNDSRMLSYLKSCCWLPKHKLIFLRSAREVETTKPNACDLYLFSLFLLSTLISLLGVLKIQKSKGKEQQKKRSKEKGEIVAKKLQCTINYENGEGSSRGRWPYQGFSSTSPLALESGDWTSDPYFKFENMWL</sequence>
<protein>
    <submittedName>
        <fullName evidence="2">Uncharacterized protein</fullName>
    </submittedName>
</protein>
<evidence type="ECO:0000313" key="2">
    <source>
        <dbReference type="EnsemblPlants" id="Solyc04g026274.1.1"/>
    </source>
</evidence>
<dbReference type="Gramene" id="Solyc04g026274.1.1">
    <property type="protein sequence ID" value="Solyc04g026274.1.1"/>
    <property type="gene ID" value="Solyc04g026274.1"/>
</dbReference>
<accession>A0A3Q7GUC3</accession>
<dbReference type="PANTHER" id="PTHR34427:SF5">
    <property type="entry name" value="DUF4283 DOMAIN-CONTAINING PROTEIN"/>
    <property type="match status" value="1"/>
</dbReference>
<dbReference type="EnsemblPlants" id="Solyc04g026274.1.1">
    <property type="protein sequence ID" value="Solyc04g026274.1.1"/>
    <property type="gene ID" value="Solyc04g026274.1"/>
</dbReference>
<dbReference type="PANTHER" id="PTHR34427">
    <property type="entry name" value="DUF4283 DOMAIN PROTEIN"/>
    <property type="match status" value="1"/>
</dbReference>
<proteinExistence type="predicted"/>
<reference evidence="2" key="2">
    <citation type="submission" date="2019-01" db="UniProtKB">
        <authorList>
            <consortium name="EnsemblPlants"/>
        </authorList>
    </citation>
    <scope>IDENTIFICATION</scope>
    <source>
        <strain evidence="2">cv. Heinz 1706</strain>
    </source>
</reference>
<evidence type="ECO:0000313" key="3">
    <source>
        <dbReference type="Proteomes" id="UP000004994"/>
    </source>
</evidence>
<keyword evidence="3" id="KW-1185">Reference proteome</keyword>
<dbReference type="AlphaFoldDB" id="A0A3Q7GUC3"/>
<dbReference type="InParanoid" id="A0A3Q7GUC3"/>
<reference evidence="2" key="1">
    <citation type="journal article" date="2012" name="Nature">
        <title>The tomato genome sequence provides insights into fleshy fruit evolution.</title>
        <authorList>
            <consortium name="Tomato Genome Consortium"/>
        </authorList>
    </citation>
    <scope>NUCLEOTIDE SEQUENCE [LARGE SCALE GENOMIC DNA]</scope>
    <source>
        <strain evidence="2">cv. Heinz 1706</strain>
    </source>
</reference>
<evidence type="ECO:0000256" key="1">
    <source>
        <dbReference type="SAM" id="MobiDB-lite"/>
    </source>
</evidence>
<feature type="region of interest" description="Disordered" evidence="1">
    <location>
        <begin position="238"/>
        <end position="264"/>
    </location>
</feature>